<evidence type="ECO:0000259" key="13">
    <source>
        <dbReference type="Pfam" id="PF07715"/>
    </source>
</evidence>
<evidence type="ECO:0000256" key="11">
    <source>
        <dbReference type="SAM" id="SignalP"/>
    </source>
</evidence>
<evidence type="ECO:0000256" key="7">
    <source>
        <dbReference type="ARBA" id="ARBA00023237"/>
    </source>
</evidence>
<evidence type="ECO:0000256" key="10">
    <source>
        <dbReference type="SAM" id="MobiDB-lite"/>
    </source>
</evidence>
<evidence type="ECO:0000313" key="14">
    <source>
        <dbReference type="EMBL" id="MFD0948739.1"/>
    </source>
</evidence>
<dbReference type="PROSITE" id="PS52016">
    <property type="entry name" value="TONB_DEPENDENT_REC_3"/>
    <property type="match status" value="1"/>
</dbReference>
<keyword evidence="6 8" id="KW-0472">Membrane</keyword>
<comment type="caution">
    <text evidence="14">The sequence shown here is derived from an EMBL/GenBank/DDBJ whole genome shotgun (WGS) entry which is preliminary data.</text>
</comment>
<keyword evidence="4 8" id="KW-0812">Transmembrane</keyword>
<dbReference type="Pfam" id="PF00593">
    <property type="entry name" value="TonB_dep_Rec_b-barrel"/>
    <property type="match status" value="1"/>
</dbReference>
<evidence type="ECO:0000256" key="4">
    <source>
        <dbReference type="ARBA" id="ARBA00022692"/>
    </source>
</evidence>
<dbReference type="Proteomes" id="UP001596977">
    <property type="component" value="Unassembled WGS sequence"/>
</dbReference>
<protein>
    <submittedName>
        <fullName evidence="14">TonB-dependent receptor plug domain-containing protein</fullName>
    </submittedName>
</protein>
<dbReference type="Gene3D" id="2.40.170.20">
    <property type="entry name" value="TonB-dependent receptor, beta-barrel domain"/>
    <property type="match status" value="1"/>
</dbReference>
<evidence type="ECO:0000256" key="2">
    <source>
        <dbReference type="ARBA" id="ARBA00022448"/>
    </source>
</evidence>
<dbReference type="SUPFAM" id="SSF56935">
    <property type="entry name" value="Porins"/>
    <property type="match status" value="1"/>
</dbReference>
<gene>
    <name evidence="14" type="ORF">ACFQ1E_20545</name>
</gene>
<comment type="similarity">
    <text evidence="8 9">Belongs to the TonB-dependent receptor family.</text>
</comment>
<evidence type="ECO:0000259" key="12">
    <source>
        <dbReference type="Pfam" id="PF00593"/>
    </source>
</evidence>
<keyword evidence="15" id="KW-1185">Reference proteome</keyword>
<dbReference type="RefSeq" id="WP_264946564.1">
    <property type="nucleotide sequence ID" value="NZ_JAPDRA010000016.1"/>
</dbReference>
<dbReference type="PANTHER" id="PTHR47234">
    <property type="match status" value="1"/>
</dbReference>
<evidence type="ECO:0000256" key="5">
    <source>
        <dbReference type="ARBA" id="ARBA00023077"/>
    </source>
</evidence>
<feature type="compositionally biased region" description="Polar residues" evidence="10">
    <location>
        <begin position="90"/>
        <end position="100"/>
    </location>
</feature>
<keyword evidence="5 9" id="KW-0798">TonB box</keyword>
<evidence type="ECO:0000256" key="1">
    <source>
        <dbReference type="ARBA" id="ARBA00004571"/>
    </source>
</evidence>
<dbReference type="PANTHER" id="PTHR47234:SF2">
    <property type="entry name" value="TONB-DEPENDENT RECEPTOR"/>
    <property type="match status" value="1"/>
</dbReference>
<feature type="region of interest" description="Disordered" evidence="10">
    <location>
        <begin position="89"/>
        <end position="110"/>
    </location>
</feature>
<proteinExistence type="inferred from homology"/>
<feature type="chain" id="PRO_5046440010" evidence="11">
    <location>
        <begin position="30"/>
        <end position="985"/>
    </location>
</feature>
<keyword evidence="11" id="KW-0732">Signal</keyword>
<keyword evidence="7 8" id="KW-0998">Cell outer membrane</keyword>
<comment type="subcellular location">
    <subcellularLocation>
        <location evidence="1 8">Cell outer membrane</location>
        <topology evidence="1 8">Multi-pass membrane protein</topology>
    </subcellularLocation>
</comment>
<dbReference type="InterPro" id="IPR039426">
    <property type="entry name" value="TonB-dep_rcpt-like"/>
</dbReference>
<feature type="domain" description="TonB-dependent receptor plug" evidence="13">
    <location>
        <begin position="59"/>
        <end position="170"/>
    </location>
</feature>
<name>A0ABW3HBX5_9SPHN</name>
<reference evidence="15" key="1">
    <citation type="journal article" date="2019" name="Int. J. Syst. Evol. Microbiol.">
        <title>The Global Catalogue of Microorganisms (GCM) 10K type strain sequencing project: providing services to taxonomists for standard genome sequencing and annotation.</title>
        <authorList>
            <consortium name="The Broad Institute Genomics Platform"/>
            <consortium name="The Broad Institute Genome Sequencing Center for Infectious Disease"/>
            <person name="Wu L."/>
            <person name="Ma J."/>
        </authorList>
    </citation>
    <scope>NUCLEOTIDE SEQUENCE [LARGE SCALE GENOMIC DNA]</scope>
    <source>
        <strain evidence="15">CCUG 62982</strain>
    </source>
</reference>
<dbReference type="Gene3D" id="2.170.130.10">
    <property type="entry name" value="TonB-dependent receptor, plug domain"/>
    <property type="match status" value="1"/>
</dbReference>
<sequence>MKFRRKIMLTSAASAAAMALAGWSAPALAQGDKPDDSGEEQEIVVTGSKLLTADQAAALPLRVIDEEEIRKQGSPPLLDLVRAMPETAGSIGNSNSSQAGKGQGYEGSESINLRGLGPDRNLVLMNGHRLPLVSGFFVNTRNIPASAIGRVEILKDAASTIYGSDAMTGVVNFITKRDFEGLEVGGDYTMIAGNGGDWRADATFGKVGSNWNLLVSGGYQKRAQLEVVDRDWSIQPYSINPNAGWNFSSMPSQFTPVGNTGPGGTLATVGPRVLDVGCKPLGGIEPFAGFCVNNVQKWQDLVAPAKTWQIYGEFNWEFSSGTEFHIEANYANARMIVHYPPSFNQPKPITATVLPSNMNTATALAGTSPLLYNNWFVPITNPGLAAYAAANPSQFPAGTTGIFIPVGQWRPYLVGGNPFFGDGATPAYQTRDQDEYRVSASLKGKMGSGINWNADFTYGRNDHDLLGFDSAGSMIQLALRGLGGPNCQWQTAAPGSAGCLWLNPMSNAVPNALVNGVTSYSGYNAAVANTKELADWLMLEQRRHLTGQIVEANAGLDGSLPAFDLGAGPLKWAVGAQWRQISFREHDSKYADRTQVPCLDSVLNIPNANICNPTPYSPLGLAVALVPTDSTTNVFAGFVEAVMPIVDGTDLTVGARYEDLGNSGGGTFNPQARAKVGIFEWLGLRGSVSTTFRAPPPSALAPNPVASIPGILGKPTALDTMGNPNLKPEEATTYNLGVLVNYAGFDAGVDYYNYSIKNILTTEPQNAIVNALFPNGAGGANNCATLDAQFIADHFEFTGACSAANLAKVKLLRINGPKAHFSGLDLRGSYTTDGVFGGTLSFGGTANVILSYKFDAFTVAGLSVAGFDAVGKLNQGTLAHALPKWKVNSFVNYNNGPFNLRWTGRYYSTYIDQRQATTTLGYKIPGKFLHDVALNVEMPWETTFSFTVTNLLDTDPPMALLAEGYDATTADLLGRTFRIGFRKKF</sequence>
<dbReference type="Pfam" id="PF07715">
    <property type="entry name" value="Plug"/>
    <property type="match status" value="1"/>
</dbReference>
<accession>A0ABW3HBX5</accession>
<dbReference type="EMBL" id="JBHTJG010000017">
    <property type="protein sequence ID" value="MFD0948739.1"/>
    <property type="molecule type" value="Genomic_DNA"/>
</dbReference>
<evidence type="ECO:0000256" key="3">
    <source>
        <dbReference type="ARBA" id="ARBA00022452"/>
    </source>
</evidence>
<keyword evidence="3 8" id="KW-1134">Transmembrane beta strand</keyword>
<evidence type="ECO:0000256" key="8">
    <source>
        <dbReference type="PROSITE-ProRule" id="PRU01360"/>
    </source>
</evidence>
<dbReference type="InterPro" id="IPR036942">
    <property type="entry name" value="Beta-barrel_TonB_sf"/>
</dbReference>
<dbReference type="InterPro" id="IPR000531">
    <property type="entry name" value="Beta-barrel_TonB"/>
</dbReference>
<feature type="signal peptide" evidence="11">
    <location>
        <begin position="1"/>
        <end position="29"/>
    </location>
</feature>
<organism evidence="14 15">
    <name type="scientific">Sphingomonas canadensis</name>
    <dbReference type="NCBI Taxonomy" id="1219257"/>
    <lineage>
        <taxon>Bacteria</taxon>
        <taxon>Pseudomonadati</taxon>
        <taxon>Pseudomonadota</taxon>
        <taxon>Alphaproteobacteria</taxon>
        <taxon>Sphingomonadales</taxon>
        <taxon>Sphingomonadaceae</taxon>
        <taxon>Sphingomonas</taxon>
    </lineage>
</organism>
<dbReference type="PROSITE" id="PS51318">
    <property type="entry name" value="TAT"/>
    <property type="match status" value="1"/>
</dbReference>
<keyword evidence="2 8" id="KW-0813">Transport</keyword>
<dbReference type="InterPro" id="IPR037066">
    <property type="entry name" value="Plug_dom_sf"/>
</dbReference>
<evidence type="ECO:0000256" key="9">
    <source>
        <dbReference type="RuleBase" id="RU003357"/>
    </source>
</evidence>
<evidence type="ECO:0000256" key="6">
    <source>
        <dbReference type="ARBA" id="ARBA00023136"/>
    </source>
</evidence>
<evidence type="ECO:0000313" key="15">
    <source>
        <dbReference type="Proteomes" id="UP001596977"/>
    </source>
</evidence>
<keyword evidence="14" id="KW-0675">Receptor</keyword>
<dbReference type="InterPro" id="IPR006311">
    <property type="entry name" value="TAT_signal"/>
</dbReference>
<feature type="domain" description="TonB-dependent receptor-like beta-barrel" evidence="12">
    <location>
        <begin position="415"/>
        <end position="951"/>
    </location>
</feature>
<dbReference type="InterPro" id="IPR012910">
    <property type="entry name" value="Plug_dom"/>
</dbReference>